<evidence type="ECO:0000313" key="4">
    <source>
        <dbReference type="Proteomes" id="UP001332243"/>
    </source>
</evidence>
<sequence>MSSRDSTARPTADGPRPVRRPDRVRRPGPLRRLGVLVGAAALLAGCGGPSRPPVPEPTVTASPTPTCADGFLVSAGEVSAAAGLRALGIELRNCGTAPYQVQGFPVVRMLDEQRQPLDVTVGNGSSPVSAPDSYDVPPRPVVLAPGEVARTRVLWRNTVAETTRPPVNGSYLQISPAPGAPAQLVAPDGGIDLGTTGRLAVNAWLPAG</sequence>
<dbReference type="EMBL" id="JAZGQK010000010">
    <property type="protein sequence ID" value="MEE6259394.1"/>
    <property type="molecule type" value="Genomic_DNA"/>
</dbReference>
<dbReference type="InterPro" id="IPR025326">
    <property type="entry name" value="DUF4232"/>
</dbReference>
<proteinExistence type="predicted"/>
<protein>
    <submittedName>
        <fullName evidence="3">DUF4232 domain-containing protein</fullName>
    </submittedName>
</protein>
<gene>
    <name evidence="3" type="ORF">V1633_12935</name>
</gene>
<reference evidence="3 4" key="1">
    <citation type="submission" date="2024-01" db="EMBL/GenBank/DDBJ databases">
        <title>Genome insights into Plantactinospora sonchi sp. nov.</title>
        <authorList>
            <person name="Wang L."/>
        </authorList>
    </citation>
    <scope>NUCLEOTIDE SEQUENCE [LARGE SCALE GENOMIC DNA]</scope>
    <source>
        <strain evidence="3 4">NEAU-QY2</strain>
    </source>
</reference>
<dbReference type="Pfam" id="PF14016">
    <property type="entry name" value="DUF4232"/>
    <property type="match status" value="1"/>
</dbReference>
<evidence type="ECO:0000313" key="3">
    <source>
        <dbReference type="EMBL" id="MEE6259394.1"/>
    </source>
</evidence>
<dbReference type="Proteomes" id="UP001332243">
    <property type="component" value="Unassembled WGS sequence"/>
</dbReference>
<evidence type="ECO:0000259" key="2">
    <source>
        <dbReference type="Pfam" id="PF14016"/>
    </source>
</evidence>
<keyword evidence="4" id="KW-1185">Reference proteome</keyword>
<evidence type="ECO:0000256" key="1">
    <source>
        <dbReference type="SAM" id="MobiDB-lite"/>
    </source>
</evidence>
<feature type="domain" description="DUF4232" evidence="2">
    <location>
        <begin position="71"/>
        <end position="204"/>
    </location>
</feature>
<comment type="caution">
    <text evidence="3">The sequence shown here is derived from an EMBL/GenBank/DDBJ whole genome shotgun (WGS) entry which is preliminary data.</text>
</comment>
<accession>A0ABU7RSD4</accession>
<name>A0ABU7RSD4_9ACTN</name>
<dbReference type="RefSeq" id="WP_331214516.1">
    <property type="nucleotide sequence ID" value="NZ_JAZGQK010000010.1"/>
</dbReference>
<organism evidence="3 4">
    <name type="scientific">Plantactinospora sonchi</name>
    <dbReference type="NCBI Taxonomy" id="1544735"/>
    <lineage>
        <taxon>Bacteria</taxon>
        <taxon>Bacillati</taxon>
        <taxon>Actinomycetota</taxon>
        <taxon>Actinomycetes</taxon>
        <taxon>Micromonosporales</taxon>
        <taxon>Micromonosporaceae</taxon>
        <taxon>Plantactinospora</taxon>
    </lineage>
</organism>
<feature type="region of interest" description="Disordered" evidence="1">
    <location>
        <begin position="1"/>
        <end position="30"/>
    </location>
</feature>